<name>A0A9W8LQF5_9FUNG</name>
<evidence type="ECO:0000259" key="7">
    <source>
        <dbReference type="Pfam" id="PF03177"/>
    </source>
</evidence>
<dbReference type="InterPro" id="IPR037624">
    <property type="entry name" value="Nup133-like"/>
</dbReference>
<dbReference type="GO" id="GO:0031080">
    <property type="term" value="C:nuclear pore outer ring"/>
    <property type="evidence" value="ECO:0007669"/>
    <property type="project" value="TreeGrafter"/>
</dbReference>
<proteinExistence type="predicted"/>
<evidence type="ECO:0000313" key="9">
    <source>
        <dbReference type="Proteomes" id="UP001140094"/>
    </source>
</evidence>
<keyword evidence="6" id="KW-0539">Nucleus</keyword>
<gene>
    <name evidence="8" type="ORF">H4R20_005815</name>
</gene>
<dbReference type="Gene3D" id="1.20.58.1380">
    <property type="match status" value="1"/>
</dbReference>
<accession>A0A9W8LQF5</accession>
<dbReference type="GO" id="GO:0006606">
    <property type="term" value="P:protein import into nucleus"/>
    <property type="evidence" value="ECO:0007669"/>
    <property type="project" value="TreeGrafter"/>
</dbReference>
<organism evidence="8 9">
    <name type="scientific">Coemansia guatemalensis</name>
    <dbReference type="NCBI Taxonomy" id="2761395"/>
    <lineage>
        <taxon>Eukaryota</taxon>
        <taxon>Fungi</taxon>
        <taxon>Fungi incertae sedis</taxon>
        <taxon>Zoopagomycota</taxon>
        <taxon>Kickxellomycotina</taxon>
        <taxon>Kickxellomycetes</taxon>
        <taxon>Kickxellales</taxon>
        <taxon>Kickxellaceae</taxon>
        <taxon>Coemansia</taxon>
    </lineage>
</organism>
<evidence type="ECO:0000313" key="8">
    <source>
        <dbReference type="EMBL" id="KAJ2795627.1"/>
    </source>
</evidence>
<keyword evidence="5" id="KW-0811">Translocation</keyword>
<keyword evidence="9" id="KW-1185">Reference proteome</keyword>
<comment type="subcellular location">
    <subcellularLocation>
        <location evidence="1">Nucleus envelope</location>
    </subcellularLocation>
</comment>
<dbReference type="AlphaFoldDB" id="A0A9W8LQF5"/>
<evidence type="ECO:0000256" key="3">
    <source>
        <dbReference type="ARBA" id="ARBA00022816"/>
    </source>
</evidence>
<dbReference type="PANTHER" id="PTHR13405">
    <property type="entry name" value="NUCLEAR PORE COMPLEX PROTEIN NUP133"/>
    <property type="match status" value="1"/>
</dbReference>
<dbReference type="Pfam" id="PF03177">
    <property type="entry name" value="Nucleoporin_C"/>
    <property type="match status" value="1"/>
</dbReference>
<evidence type="ECO:0000256" key="6">
    <source>
        <dbReference type="ARBA" id="ARBA00023242"/>
    </source>
</evidence>
<evidence type="ECO:0000256" key="4">
    <source>
        <dbReference type="ARBA" id="ARBA00022927"/>
    </source>
</evidence>
<comment type="caution">
    <text evidence="8">The sequence shown here is derived from an EMBL/GenBank/DDBJ whole genome shotgun (WGS) entry which is preliminary data.</text>
</comment>
<protein>
    <recommendedName>
        <fullName evidence="7">Nucleoporin Nup133/Nup155-like C-terminal domain-containing protein</fullName>
    </recommendedName>
</protein>
<keyword evidence="2" id="KW-0813">Transport</keyword>
<dbReference type="InterPro" id="IPR007187">
    <property type="entry name" value="Nucleoporin_Nup133/Nup155_C"/>
</dbReference>
<dbReference type="Proteomes" id="UP001140094">
    <property type="component" value="Unassembled WGS sequence"/>
</dbReference>
<feature type="domain" description="Nucleoporin Nup133/Nup155-like C-terminal" evidence="7">
    <location>
        <begin position="80"/>
        <end position="431"/>
    </location>
</feature>
<sequence length="513" mass="57920">MAPLANLCFRIFVDRIAYLQTASPADAHELADRYDAVRSRFLMCLVPLARAPIAFRLAEEYHDLATLVVLVFTADRDNAAVRLRRYVQRFGREFATALLAYYERRRAWASFLYTQDADFDACLKEYIDEKIAADPHGPMAQIGWIHDVKMRDFDAAAARLARAGRDSQEVDQARTMLSLSKLAFFAVDSQEGLRGDAIVEARTRLEDALELCEVQESLMLYFTAAVSSHRGLSSDPIWRRRDDDSDKKAVLDAAMLTTSSELRHTRPALYIVYAEFVRCIWNARSLSVEDLMDLLTFSDCNAAVDTAGSFDASIRERFSLAVDILSRASFNLPEQAREGALKTIWRRVFLSDDWLSIQKKLSSNVPDSVLRDVLTHTSLYAVLNSCLGSRELVYPDWFLPPAHSFAADDIEYFVSTRLASRFSQDLHDASEKPLSPVTGAALRKDYAEEDRQLHAAIECGLDNYYAEIMRIVSDQISQQRPVLSTGGEFSLSKSAITEPLDCDNDEDMQMESE</sequence>
<reference evidence="8" key="1">
    <citation type="submission" date="2022-07" db="EMBL/GenBank/DDBJ databases">
        <title>Phylogenomic reconstructions and comparative analyses of Kickxellomycotina fungi.</title>
        <authorList>
            <person name="Reynolds N.K."/>
            <person name="Stajich J.E."/>
            <person name="Barry K."/>
            <person name="Grigoriev I.V."/>
            <person name="Crous P."/>
            <person name="Smith M.E."/>
        </authorList>
    </citation>
    <scope>NUCLEOTIDE SEQUENCE</scope>
    <source>
        <strain evidence="8">NRRL 1565</strain>
    </source>
</reference>
<dbReference type="GO" id="GO:0017056">
    <property type="term" value="F:structural constituent of nuclear pore"/>
    <property type="evidence" value="ECO:0007669"/>
    <property type="project" value="InterPro"/>
</dbReference>
<evidence type="ECO:0000256" key="2">
    <source>
        <dbReference type="ARBA" id="ARBA00022448"/>
    </source>
</evidence>
<evidence type="ECO:0000256" key="1">
    <source>
        <dbReference type="ARBA" id="ARBA00004259"/>
    </source>
</evidence>
<keyword evidence="3" id="KW-0509">mRNA transport</keyword>
<dbReference type="PANTHER" id="PTHR13405:SF11">
    <property type="entry name" value="NUCLEAR PORE COMPLEX PROTEIN NUP133"/>
    <property type="match status" value="1"/>
</dbReference>
<evidence type="ECO:0000256" key="5">
    <source>
        <dbReference type="ARBA" id="ARBA00023010"/>
    </source>
</evidence>
<dbReference type="GO" id="GO:0016973">
    <property type="term" value="P:poly(A)+ mRNA export from nucleus"/>
    <property type="evidence" value="ECO:0007669"/>
    <property type="project" value="TreeGrafter"/>
</dbReference>
<keyword evidence="4" id="KW-0653">Protein transport</keyword>
<dbReference type="GO" id="GO:0000972">
    <property type="term" value="P:transcription-dependent tethering of RNA polymerase II gene DNA at nuclear periphery"/>
    <property type="evidence" value="ECO:0007669"/>
    <property type="project" value="TreeGrafter"/>
</dbReference>
<dbReference type="OrthoDB" id="103454at2759"/>
<dbReference type="EMBL" id="JANBUO010002134">
    <property type="protein sequence ID" value="KAJ2795627.1"/>
    <property type="molecule type" value="Genomic_DNA"/>
</dbReference>